<protein>
    <submittedName>
        <fullName evidence="8">Cytokine-inducible SH2-containing protein</fullName>
    </submittedName>
</protein>
<dbReference type="SMART" id="SM00969">
    <property type="entry name" value="SOCS_box"/>
    <property type="match status" value="1"/>
</dbReference>
<dbReference type="OrthoDB" id="10063348at2759"/>
<evidence type="ECO:0000259" key="7">
    <source>
        <dbReference type="PROSITE" id="PS50001"/>
    </source>
</evidence>
<keyword evidence="1" id="KW-0341">Growth regulation</keyword>
<dbReference type="PROSITE" id="PS50001">
    <property type="entry name" value="SH2"/>
    <property type="match status" value="1"/>
</dbReference>
<evidence type="ECO:0000313" key="8">
    <source>
        <dbReference type="EMBL" id="OXA41698.1"/>
    </source>
</evidence>
<reference evidence="8 9" key="1">
    <citation type="submission" date="2015-12" db="EMBL/GenBank/DDBJ databases">
        <title>The genome of Folsomia candida.</title>
        <authorList>
            <person name="Faddeeva A."/>
            <person name="Derks M.F."/>
            <person name="Anvar Y."/>
            <person name="Smit S."/>
            <person name="Van Straalen N."/>
            <person name="Roelofs D."/>
        </authorList>
    </citation>
    <scope>NUCLEOTIDE SEQUENCE [LARGE SCALE GENOMIC DNA]</scope>
    <source>
        <strain evidence="8 9">VU population</strain>
        <tissue evidence="8">Whole body</tissue>
    </source>
</reference>
<dbReference type="AlphaFoldDB" id="A0A226D9Z6"/>
<dbReference type="CDD" id="cd09923">
    <property type="entry name" value="SH2_SOCS_family"/>
    <property type="match status" value="1"/>
</dbReference>
<name>A0A226D9Z6_FOLCA</name>
<feature type="domain" description="SH2" evidence="7">
    <location>
        <begin position="131"/>
        <end position="237"/>
    </location>
</feature>
<keyword evidence="4 5" id="KW-0727">SH2 domain</keyword>
<dbReference type="SUPFAM" id="SSF55550">
    <property type="entry name" value="SH2 domain"/>
    <property type="match status" value="1"/>
</dbReference>
<evidence type="ECO:0000256" key="6">
    <source>
        <dbReference type="SAM" id="MobiDB-lite"/>
    </source>
</evidence>
<dbReference type="PANTHER" id="PTHR10155:SF16">
    <property type="entry name" value="SUPPRESSOR OF CYTOKINE SIGNALING 2"/>
    <property type="match status" value="1"/>
</dbReference>
<dbReference type="InterPro" id="IPR001496">
    <property type="entry name" value="SOCS_box"/>
</dbReference>
<gene>
    <name evidence="8" type="ORF">Fcan01_23512</name>
</gene>
<dbReference type="GO" id="GO:0009968">
    <property type="term" value="P:negative regulation of signal transduction"/>
    <property type="evidence" value="ECO:0007669"/>
    <property type="project" value="UniProtKB-KW"/>
</dbReference>
<dbReference type="SMART" id="SM00252">
    <property type="entry name" value="SH2"/>
    <property type="match status" value="1"/>
</dbReference>
<evidence type="ECO:0000256" key="3">
    <source>
        <dbReference type="ARBA" id="ARBA00022786"/>
    </source>
</evidence>
<organism evidence="8 9">
    <name type="scientific">Folsomia candida</name>
    <name type="common">Springtail</name>
    <dbReference type="NCBI Taxonomy" id="158441"/>
    <lineage>
        <taxon>Eukaryota</taxon>
        <taxon>Metazoa</taxon>
        <taxon>Ecdysozoa</taxon>
        <taxon>Arthropoda</taxon>
        <taxon>Hexapoda</taxon>
        <taxon>Collembola</taxon>
        <taxon>Entomobryomorpha</taxon>
        <taxon>Isotomoidea</taxon>
        <taxon>Isotomidae</taxon>
        <taxon>Proisotominae</taxon>
        <taxon>Folsomia</taxon>
    </lineage>
</organism>
<dbReference type="PANTHER" id="PTHR10155">
    <property type="entry name" value="PHOSPHATIDYLINOSITOL 3-KINASE REGULATORY SUBUNIT"/>
    <property type="match status" value="1"/>
</dbReference>
<accession>A0A226D9Z6</accession>
<evidence type="ECO:0000256" key="2">
    <source>
        <dbReference type="ARBA" id="ARBA00022700"/>
    </source>
</evidence>
<dbReference type="InterPro" id="IPR000980">
    <property type="entry name" value="SH2"/>
</dbReference>
<dbReference type="Pfam" id="PF00017">
    <property type="entry name" value="SH2"/>
    <property type="match status" value="1"/>
</dbReference>
<keyword evidence="3" id="KW-0833">Ubl conjugation pathway</keyword>
<proteinExistence type="predicted"/>
<feature type="region of interest" description="Disordered" evidence="6">
    <location>
        <begin position="1"/>
        <end position="34"/>
    </location>
</feature>
<dbReference type="GO" id="GO:0035556">
    <property type="term" value="P:intracellular signal transduction"/>
    <property type="evidence" value="ECO:0007669"/>
    <property type="project" value="InterPro"/>
</dbReference>
<dbReference type="GO" id="GO:0046854">
    <property type="term" value="P:phosphatidylinositol phosphate biosynthetic process"/>
    <property type="evidence" value="ECO:0007669"/>
    <property type="project" value="TreeGrafter"/>
</dbReference>
<evidence type="ECO:0000256" key="1">
    <source>
        <dbReference type="ARBA" id="ARBA00022604"/>
    </source>
</evidence>
<dbReference type="InterPro" id="IPR036036">
    <property type="entry name" value="SOCS_box-like_dom_sf"/>
</dbReference>
<dbReference type="Proteomes" id="UP000198287">
    <property type="component" value="Unassembled WGS sequence"/>
</dbReference>
<comment type="caution">
    <text evidence="8">The sequence shown here is derived from an EMBL/GenBank/DDBJ whole genome shotgun (WGS) entry which is preliminary data.</text>
</comment>
<dbReference type="GO" id="GO:0005942">
    <property type="term" value="C:phosphatidylinositol 3-kinase complex"/>
    <property type="evidence" value="ECO:0007669"/>
    <property type="project" value="TreeGrafter"/>
</dbReference>
<dbReference type="Gene3D" id="3.30.505.10">
    <property type="entry name" value="SH2 domain"/>
    <property type="match status" value="1"/>
</dbReference>
<evidence type="ECO:0000256" key="5">
    <source>
        <dbReference type="PROSITE-ProRule" id="PRU00191"/>
    </source>
</evidence>
<dbReference type="SUPFAM" id="SSF158235">
    <property type="entry name" value="SOCS box-like"/>
    <property type="match status" value="1"/>
</dbReference>
<sequence>MIIIHTDSSRNGSGSNPGVVMRHRGSHRTSTTNTLGNIVRVVRPQRKDWVRFDSSDSDSESEGGNDTLKSVEIDESTNRLNLQLDLDRLESVEINFVKKRRGVGEGVVGVRRNKASDILVRNLEILRLSGFYYEKNEFNGETCTKLLSTTSPGTFLVRDSSDPNYLFTLSLQTERGPTSVRLVYWKTETSGGEFRLDAADQRLIGALPGFENVVKLVQYYVEENNRTNCKNKLERKGLKTSNRQVWIDSATGRTHSAVKLVTPLRQTVPSLKHLSRLALNGLSCRDHIFLPVPVQQYLQSYPFVL</sequence>
<dbReference type="GO" id="GO:0046935">
    <property type="term" value="F:1-phosphatidylinositol-3-kinase regulator activity"/>
    <property type="evidence" value="ECO:0007669"/>
    <property type="project" value="TreeGrafter"/>
</dbReference>
<evidence type="ECO:0000313" key="9">
    <source>
        <dbReference type="Proteomes" id="UP000198287"/>
    </source>
</evidence>
<dbReference type="STRING" id="158441.A0A226D9Z6"/>
<dbReference type="InterPro" id="IPR036860">
    <property type="entry name" value="SH2_dom_sf"/>
</dbReference>
<keyword evidence="9" id="KW-1185">Reference proteome</keyword>
<dbReference type="EMBL" id="LNIX01000028">
    <property type="protein sequence ID" value="OXA41698.1"/>
    <property type="molecule type" value="Genomic_DNA"/>
</dbReference>
<evidence type="ECO:0000256" key="4">
    <source>
        <dbReference type="ARBA" id="ARBA00022999"/>
    </source>
</evidence>
<feature type="region of interest" description="Disordered" evidence="6">
    <location>
        <begin position="51"/>
        <end position="72"/>
    </location>
</feature>
<keyword evidence="2" id="KW-0734">Signal transduction inhibitor</keyword>